<feature type="non-terminal residue" evidence="2">
    <location>
        <position position="1"/>
    </location>
</feature>
<proteinExistence type="predicted"/>
<dbReference type="AlphaFoldDB" id="A0A9K3GPN1"/>
<gene>
    <name evidence="2" type="ORF">KIPB_013427</name>
</gene>
<organism evidence="2 3">
    <name type="scientific">Kipferlia bialata</name>
    <dbReference type="NCBI Taxonomy" id="797122"/>
    <lineage>
        <taxon>Eukaryota</taxon>
        <taxon>Metamonada</taxon>
        <taxon>Carpediemonas-like organisms</taxon>
        <taxon>Kipferlia</taxon>
    </lineage>
</organism>
<keyword evidence="3" id="KW-1185">Reference proteome</keyword>
<sequence length="290" mass="30735">MEKTPQQRADVWFAVHRKALYAEMKKRFPNGASLVSFFELYNGMTSNKEMLPSRDVMVAAFCSRYPVRVTGVGKNRVLCVVQAGTASKTTAAKAPPKHLPNLQPKRRTNPPAAAPKVMAYTPLTSNLDTVIQSIAAQGTQGAVPTVGDRLSLTSTFHPVSALPSAAMGGPEGTPPFLSSLSAFMDSGTPPSLLSNPVSAVLGPEGESEPGRGFLGSVSLSLPPPESETLLDMFSVGERERDDSDDSHCTYPGPPPPPTFAPLFLNTRDPFAAVVCGVQNSGKSHTLNSIV</sequence>
<reference evidence="2 3" key="1">
    <citation type="journal article" date="2018" name="PLoS ONE">
        <title>The draft genome of Kipferlia bialata reveals reductive genome evolution in fornicate parasites.</title>
        <authorList>
            <person name="Tanifuji G."/>
            <person name="Takabayashi S."/>
            <person name="Kume K."/>
            <person name="Takagi M."/>
            <person name="Nakayama T."/>
            <person name="Kamikawa R."/>
            <person name="Inagaki Y."/>
            <person name="Hashimoto T."/>
        </authorList>
    </citation>
    <scope>NUCLEOTIDE SEQUENCE [LARGE SCALE GENOMIC DNA]</scope>
    <source>
        <strain evidence="2">NY0173</strain>
    </source>
</reference>
<name>A0A9K3GPN1_9EUKA</name>
<comment type="caution">
    <text evidence="2">The sequence shown here is derived from an EMBL/GenBank/DDBJ whole genome shotgun (WGS) entry which is preliminary data.</text>
</comment>
<dbReference type="EMBL" id="BDIP01006364">
    <property type="protein sequence ID" value="GIQ90583.1"/>
    <property type="molecule type" value="Genomic_DNA"/>
</dbReference>
<evidence type="ECO:0000313" key="2">
    <source>
        <dbReference type="EMBL" id="GIQ90583.1"/>
    </source>
</evidence>
<dbReference type="Proteomes" id="UP000265618">
    <property type="component" value="Unassembled WGS sequence"/>
</dbReference>
<feature type="region of interest" description="Disordered" evidence="1">
    <location>
        <begin position="89"/>
        <end position="111"/>
    </location>
</feature>
<evidence type="ECO:0000313" key="3">
    <source>
        <dbReference type="Proteomes" id="UP000265618"/>
    </source>
</evidence>
<feature type="non-terminal residue" evidence="2">
    <location>
        <position position="290"/>
    </location>
</feature>
<evidence type="ECO:0000256" key="1">
    <source>
        <dbReference type="SAM" id="MobiDB-lite"/>
    </source>
</evidence>
<accession>A0A9K3GPN1</accession>
<protein>
    <submittedName>
        <fullName evidence="2">Uncharacterized protein</fullName>
    </submittedName>
</protein>